<keyword evidence="8 9" id="KW-0472">Membrane</keyword>
<evidence type="ECO:0000256" key="4">
    <source>
        <dbReference type="ARBA" id="ARBA00022519"/>
    </source>
</evidence>
<feature type="transmembrane region" description="Helical" evidence="9">
    <location>
        <begin position="223"/>
        <end position="244"/>
    </location>
</feature>
<feature type="transmembrane region" description="Helical" evidence="9">
    <location>
        <begin position="92"/>
        <end position="112"/>
    </location>
</feature>
<evidence type="ECO:0000313" key="11">
    <source>
        <dbReference type="Proteomes" id="UP000010482"/>
    </source>
</evidence>
<evidence type="ECO:0000256" key="3">
    <source>
        <dbReference type="ARBA" id="ARBA00005985"/>
    </source>
</evidence>
<dbReference type="InterPro" id="IPR030470">
    <property type="entry name" value="UbiA_prenylTrfase_CS"/>
</dbReference>
<comment type="subcellular location">
    <subcellularLocation>
        <location evidence="9">Cell inner membrane</location>
        <topology evidence="9">Multi-pass membrane protein</topology>
    </subcellularLocation>
    <subcellularLocation>
        <location evidence="2">Membrane</location>
        <topology evidence="2">Multi-pass membrane protein</topology>
    </subcellularLocation>
</comment>
<organism evidence="10 11">
    <name type="scientific">Dactylococcopsis salina (strain PCC 8305)</name>
    <name type="common">Myxobactron salinum</name>
    <dbReference type="NCBI Taxonomy" id="13035"/>
    <lineage>
        <taxon>Bacteria</taxon>
        <taxon>Bacillati</taxon>
        <taxon>Cyanobacteriota</taxon>
        <taxon>Cyanophyceae</taxon>
        <taxon>Nodosilineales</taxon>
        <taxon>Cymatolegaceae</taxon>
        <taxon>Dactylococcopsis</taxon>
    </lineage>
</organism>
<proteinExistence type="inferred from homology"/>
<dbReference type="InterPro" id="IPR000537">
    <property type="entry name" value="UbiA_prenyltransferase"/>
</dbReference>
<dbReference type="Gene3D" id="1.10.357.140">
    <property type="entry name" value="UbiA prenyltransferase"/>
    <property type="match status" value="1"/>
</dbReference>
<comment type="function">
    <text evidence="9">Catalyzes the prenylation of para-hydroxybenzoate (PHB) with an all-trans polyprenyl group. Mediates the second step in the final reaction sequence of plastoquinone-9 (PQ-9) biosynthesis, which is the condensation of the polyisoprenoid side chain with PHB, generating the first membrane-bound Q intermediate 4-hydroxy-3-solanesylbenzoate.</text>
</comment>
<dbReference type="FunFam" id="1.20.120.1780:FF:000001">
    <property type="entry name" value="4-hydroxybenzoate octaprenyltransferase"/>
    <property type="match status" value="1"/>
</dbReference>
<evidence type="ECO:0000256" key="7">
    <source>
        <dbReference type="ARBA" id="ARBA00022989"/>
    </source>
</evidence>
<dbReference type="GO" id="GO:0006744">
    <property type="term" value="P:ubiquinone biosynthetic process"/>
    <property type="evidence" value="ECO:0007669"/>
    <property type="project" value="UniProtKB-UniRule"/>
</dbReference>
<dbReference type="KEGG" id="dsl:Dacsa_0960"/>
<name>K9YUD3_DACS8</name>
<dbReference type="AlphaFoldDB" id="K9YUD3"/>
<sequence>MVQEYQPPSTWQAIIKLLRWDKPTGRLILMIPALWAVFLAANGMPPFPLVTIIILGSLTTSAAGCVVNDLWDRNLDPQVERTRTRPLASRELSVKVGIVVAVLAFICAAGLAFYLNQVSFFLCVLAVPVIIGYPLAKRVFPVPQLVLSLAWGFAVLISWTAISCDANQGAFWNLTACVERETWLLWTATVLWTLGFDTVYAMADREDDRKIGIRSSALFFGKYAPEAVGVFFLGTAVSLAVLALKTQLQFIFWLTLGVAVCGWGWQYYRLRQKNIPTTLYSSIFRQNVGLGFILLAGMIAGSIF</sequence>
<evidence type="ECO:0000256" key="1">
    <source>
        <dbReference type="ARBA" id="ARBA00001946"/>
    </source>
</evidence>
<dbReference type="Pfam" id="PF01040">
    <property type="entry name" value="UbiA"/>
    <property type="match status" value="1"/>
</dbReference>
<evidence type="ECO:0000256" key="9">
    <source>
        <dbReference type="HAMAP-Rule" id="MF_01635"/>
    </source>
</evidence>
<dbReference type="OrthoDB" id="9782418at2"/>
<dbReference type="PANTHER" id="PTHR11048:SF28">
    <property type="entry name" value="4-HYDROXYBENZOATE POLYPRENYLTRANSFERASE, MITOCHONDRIAL"/>
    <property type="match status" value="1"/>
</dbReference>
<dbReference type="NCBIfam" id="NF009514">
    <property type="entry name" value="PRK12873.1"/>
    <property type="match status" value="1"/>
</dbReference>
<feature type="transmembrane region" description="Helical" evidence="9">
    <location>
        <begin position="118"/>
        <end position="136"/>
    </location>
</feature>
<feature type="transmembrane region" description="Helical" evidence="9">
    <location>
        <begin position="24"/>
        <end position="41"/>
    </location>
</feature>
<dbReference type="HAMAP" id="MF_01635">
    <property type="entry name" value="UbiA"/>
    <property type="match status" value="1"/>
</dbReference>
<dbReference type="STRING" id="13035.Dacsa_0960"/>
<keyword evidence="9" id="KW-0460">Magnesium</keyword>
<keyword evidence="7 9" id="KW-1133">Transmembrane helix</keyword>
<dbReference type="InterPro" id="IPR044878">
    <property type="entry name" value="UbiA_sf"/>
</dbReference>
<dbReference type="PROSITE" id="PS00943">
    <property type="entry name" value="UBIA"/>
    <property type="match status" value="1"/>
</dbReference>
<comment type="catalytic activity">
    <reaction evidence="9">
        <text>all-trans-nonaprenyl diphosphate + 4-hydroxybenzoate = 4-hydroxy-3-(all-trans-nonaprenyl)benzoate + diphosphate</text>
        <dbReference type="Rhea" id="RHEA:17709"/>
        <dbReference type="ChEBI" id="CHEBI:17879"/>
        <dbReference type="ChEBI" id="CHEBI:33019"/>
        <dbReference type="ChEBI" id="CHEBI:58391"/>
        <dbReference type="ChEBI" id="CHEBI:84502"/>
        <dbReference type="EC" id="2.5.1.39"/>
    </reaction>
</comment>
<feature type="transmembrane region" description="Helical" evidence="9">
    <location>
        <begin position="183"/>
        <end position="203"/>
    </location>
</feature>
<dbReference type="Proteomes" id="UP000010482">
    <property type="component" value="Chromosome"/>
</dbReference>
<keyword evidence="5 9" id="KW-0808">Transferase</keyword>
<keyword evidence="9" id="KW-1003">Cell membrane</keyword>
<dbReference type="EC" id="2.5.1.39" evidence="9"/>
<dbReference type="GO" id="GO:0005886">
    <property type="term" value="C:plasma membrane"/>
    <property type="evidence" value="ECO:0007669"/>
    <property type="project" value="UniProtKB-SubCell"/>
</dbReference>
<dbReference type="NCBIfam" id="TIGR01474">
    <property type="entry name" value="ubiA_proteo"/>
    <property type="match status" value="1"/>
</dbReference>
<reference evidence="10" key="1">
    <citation type="submission" date="2012-04" db="EMBL/GenBank/DDBJ databases">
        <title>Finished genome of Dactylococcopsis salina PCC 8305.</title>
        <authorList>
            <consortium name="US DOE Joint Genome Institute"/>
            <person name="Gugger M."/>
            <person name="Coursin T."/>
            <person name="Rippka R."/>
            <person name="Tandeau De Marsac N."/>
            <person name="Huntemann M."/>
            <person name="Wei C.-L."/>
            <person name="Han J."/>
            <person name="Detter J.C."/>
            <person name="Han C."/>
            <person name="Tapia R."/>
            <person name="Daligault H."/>
            <person name="Chen A."/>
            <person name="Krypides N."/>
            <person name="Mavromatis K."/>
            <person name="Markowitz V."/>
            <person name="Szeto E."/>
            <person name="Ivanova N."/>
            <person name="Ovchinnikova G."/>
            <person name="Pagani I."/>
            <person name="Pati A."/>
            <person name="Goodwin L."/>
            <person name="Peters L."/>
            <person name="Pitluck S."/>
            <person name="Woyke T."/>
            <person name="Kerfeld C."/>
        </authorList>
    </citation>
    <scope>NUCLEOTIDE SEQUENCE [LARGE SCALE GENOMIC DNA]</scope>
    <source>
        <strain evidence="10">PCC 8305</strain>
    </source>
</reference>
<dbReference type="FunFam" id="1.10.357.140:FF:000008">
    <property type="entry name" value="4-hydroxybenzoate octaprenyltransferase"/>
    <property type="match status" value="1"/>
</dbReference>
<accession>K9YUD3</accession>
<keyword evidence="4 9" id="KW-0997">Cell inner membrane</keyword>
<evidence type="ECO:0000256" key="5">
    <source>
        <dbReference type="ARBA" id="ARBA00022679"/>
    </source>
</evidence>
<feature type="transmembrane region" description="Helical" evidence="9">
    <location>
        <begin position="47"/>
        <end position="71"/>
    </location>
</feature>
<keyword evidence="6 9" id="KW-0812">Transmembrane</keyword>
<dbReference type="InterPro" id="IPR006370">
    <property type="entry name" value="HB_polyprenyltransferase-like"/>
</dbReference>
<dbReference type="CDD" id="cd13959">
    <property type="entry name" value="PT_UbiA_COQ2"/>
    <property type="match status" value="1"/>
</dbReference>
<comment type="cofactor">
    <cofactor evidence="1 9">
        <name>Mg(2+)</name>
        <dbReference type="ChEBI" id="CHEBI:18420"/>
    </cofactor>
</comment>
<dbReference type="PANTHER" id="PTHR11048">
    <property type="entry name" value="PRENYLTRANSFERASES"/>
    <property type="match status" value="1"/>
</dbReference>
<protein>
    <recommendedName>
        <fullName evidence="9">4-hydroxybenzoate solanesyltransferase</fullName>
        <ecNumber evidence="9">2.5.1.39</ecNumber>
    </recommendedName>
    <alternativeName>
        <fullName evidence="9">4-HB polyprenyltransferase</fullName>
    </alternativeName>
</protein>
<evidence type="ECO:0000256" key="8">
    <source>
        <dbReference type="ARBA" id="ARBA00023136"/>
    </source>
</evidence>
<feature type="transmembrane region" description="Helical" evidence="9">
    <location>
        <begin position="250"/>
        <end position="270"/>
    </location>
</feature>
<dbReference type="InterPro" id="IPR039653">
    <property type="entry name" value="Prenyltransferase"/>
</dbReference>
<keyword evidence="11" id="KW-1185">Reference proteome</keyword>
<dbReference type="GO" id="GO:0008412">
    <property type="term" value="F:4-hydroxybenzoate polyprenyltransferase activity"/>
    <property type="evidence" value="ECO:0007669"/>
    <property type="project" value="UniProtKB-UniRule"/>
</dbReference>
<gene>
    <name evidence="9" type="primary">plqA</name>
    <name evidence="10" type="ORF">Dacsa_0960</name>
</gene>
<dbReference type="PATRIC" id="fig|13035.3.peg.1076"/>
<feature type="transmembrane region" description="Helical" evidence="9">
    <location>
        <begin position="145"/>
        <end position="163"/>
    </location>
</feature>
<comment type="similarity">
    <text evidence="3 9">Belongs to the UbiA prenyltransferase family.</text>
</comment>
<evidence type="ECO:0000313" key="10">
    <source>
        <dbReference type="EMBL" id="AFZ49688.1"/>
    </source>
</evidence>
<dbReference type="HOGENOM" id="CLU_034879_1_1_3"/>
<dbReference type="EMBL" id="CP003944">
    <property type="protein sequence ID" value="AFZ49688.1"/>
    <property type="molecule type" value="Genomic_DNA"/>
</dbReference>
<evidence type="ECO:0000256" key="6">
    <source>
        <dbReference type="ARBA" id="ARBA00022692"/>
    </source>
</evidence>
<feature type="transmembrane region" description="Helical" evidence="9">
    <location>
        <begin position="282"/>
        <end position="303"/>
    </location>
</feature>
<evidence type="ECO:0000256" key="2">
    <source>
        <dbReference type="ARBA" id="ARBA00004141"/>
    </source>
</evidence>
<dbReference type="RefSeq" id="WP_015228698.1">
    <property type="nucleotide sequence ID" value="NC_019780.1"/>
</dbReference>
<dbReference type="Gene3D" id="1.20.120.1780">
    <property type="entry name" value="UbiA prenyltransferase"/>
    <property type="match status" value="1"/>
</dbReference>
<dbReference type="eggNOG" id="COG0382">
    <property type="taxonomic scope" value="Bacteria"/>
</dbReference>